<dbReference type="Proteomes" id="UP000292704">
    <property type="component" value="Unassembled WGS sequence"/>
</dbReference>
<dbReference type="GO" id="GO:0006508">
    <property type="term" value="P:proteolysis"/>
    <property type="evidence" value="ECO:0007669"/>
    <property type="project" value="UniProtKB-KW"/>
</dbReference>
<dbReference type="PANTHER" id="PTHR43806:SF11">
    <property type="entry name" value="CEREVISIN-RELATED"/>
    <property type="match status" value="1"/>
</dbReference>
<feature type="domain" description="Peptidase S8/S53" evidence="7">
    <location>
        <begin position="156"/>
        <end position="400"/>
    </location>
</feature>
<name>A0A482Y0W8_9EURY</name>
<dbReference type="Gene3D" id="2.60.120.380">
    <property type="match status" value="1"/>
</dbReference>
<dbReference type="PROSITE" id="PS51318">
    <property type="entry name" value="TAT"/>
    <property type="match status" value="1"/>
</dbReference>
<dbReference type="PROSITE" id="PS00137">
    <property type="entry name" value="SUBTILASE_HIS"/>
    <property type="match status" value="1"/>
</dbReference>
<keyword evidence="3 5" id="KW-0378">Hydrolase</keyword>
<dbReference type="InterPro" id="IPR015500">
    <property type="entry name" value="Peptidase_S8_subtilisin-rel"/>
</dbReference>
<evidence type="ECO:0000256" key="3">
    <source>
        <dbReference type="ARBA" id="ARBA00022801"/>
    </source>
</evidence>
<dbReference type="InterPro" id="IPR036852">
    <property type="entry name" value="Peptidase_S8/S53_dom_sf"/>
</dbReference>
<evidence type="ECO:0000256" key="6">
    <source>
        <dbReference type="SAM" id="MobiDB-lite"/>
    </source>
</evidence>
<dbReference type="InterPro" id="IPR000209">
    <property type="entry name" value="Peptidase_S8/S53_dom"/>
</dbReference>
<dbReference type="InterPro" id="IPR022398">
    <property type="entry name" value="Peptidase_S8_His-AS"/>
</dbReference>
<evidence type="ECO:0000256" key="4">
    <source>
        <dbReference type="ARBA" id="ARBA00022825"/>
    </source>
</evidence>
<feature type="active site" description="Charge relay system" evidence="5">
    <location>
        <position position="354"/>
    </location>
</feature>
<proteinExistence type="inferred from homology"/>
<dbReference type="PRINTS" id="PR00723">
    <property type="entry name" value="SUBTILISIN"/>
</dbReference>
<organism evidence="8 9">
    <name type="scientific">Natrinema altunense</name>
    <dbReference type="NCBI Taxonomy" id="222984"/>
    <lineage>
        <taxon>Archaea</taxon>
        <taxon>Methanobacteriati</taxon>
        <taxon>Methanobacteriota</taxon>
        <taxon>Stenosarchaea group</taxon>
        <taxon>Halobacteria</taxon>
        <taxon>Halobacteriales</taxon>
        <taxon>Natrialbaceae</taxon>
        <taxon>Natrinema</taxon>
    </lineage>
</organism>
<dbReference type="STRING" id="222984.GCA_000731985_02377"/>
<evidence type="ECO:0000256" key="1">
    <source>
        <dbReference type="ARBA" id="ARBA00011073"/>
    </source>
</evidence>
<dbReference type="SUPFAM" id="SSF52743">
    <property type="entry name" value="Subtilisin-like"/>
    <property type="match status" value="1"/>
</dbReference>
<keyword evidence="2 5" id="KW-0645">Protease</keyword>
<dbReference type="InterPro" id="IPR050131">
    <property type="entry name" value="Peptidase_S8_subtilisin-like"/>
</dbReference>
<dbReference type="PROSITE" id="PS51892">
    <property type="entry name" value="SUBTILASE"/>
    <property type="match status" value="1"/>
</dbReference>
<dbReference type="PROSITE" id="PS00138">
    <property type="entry name" value="SUBTILASE_SER"/>
    <property type="match status" value="1"/>
</dbReference>
<gene>
    <name evidence="8" type="ORF">ELS17_10595</name>
</gene>
<feature type="region of interest" description="Disordered" evidence="6">
    <location>
        <begin position="401"/>
        <end position="441"/>
    </location>
</feature>
<evidence type="ECO:0000313" key="8">
    <source>
        <dbReference type="EMBL" id="RZH67755.1"/>
    </source>
</evidence>
<dbReference type="OrthoDB" id="341609at2157"/>
<dbReference type="EMBL" id="SHMR01000004">
    <property type="protein sequence ID" value="RZH67755.1"/>
    <property type="molecule type" value="Genomic_DNA"/>
</dbReference>
<dbReference type="InterPro" id="IPR006311">
    <property type="entry name" value="TAT_signal"/>
</dbReference>
<dbReference type="Gene3D" id="3.40.50.200">
    <property type="entry name" value="Peptidase S8/S53 domain"/>
    <property type="match status" value="1"/>
</dbReference>
<dbReference type="RefSeq" id="WP_130170664.1">
    <property type="nucleotide sequence ID" value="NZ_SHMR01000004.1"/>
</dbReference>
<sequence length="537" mass="55244">MTQNDPPDDPAHAYDRRSILTGAGSIVIGGVIGSSGVATATPSREPGPKNDELLLGISPSAADVAGEARAAVPGSADVVHANESIHYAVVSFPSDAPARAREDVIDAVTSSPAVEYAEPNVTVASLLEPNDPYYGFQHAPQQIGCETAWETTRGSEDVVIAVVDQGIQYDHPALEAAVDDRIGTDFLDADDDPYPASGANHGTHVGGIAVGGSDDGTGHAGISDCSLLSVRALDENGVGSLSDIADAIQWAADAGADIVNLSLGVDGSYDTLTAACEYAADHGVLLVGAAGNDGSDRVYSPAAEDSVIAVSAVDSDDSLASFSNTGSAIELAAPGSRLVSSVTGDEYARMSGTSMAAPVVAGVAGLVLSAYPDLSRTELREHLRVTAADLGLRDTQQGYGRVDAATAVETDPFSDGSDPDEDDPGECGDETITASASGSLDGSGWWGESDRYSYSLNATDPCSVTITLEGPDDTDFDLYVTTDGSKPTRWDHDASSTNAGTNESITVSLEGDEKIRLQIHATSGSGEYTLRLEERGR</sequence>
<protein>
    <submittedName>
        <fullName evidence="8">Peptidase S8</fullName>
    </submittedName>
</protein>
<evidence type="ECO:0000256" key="2">
    <source>
        <dbReference type="ARBA" id="ARBA00022670"/>
    </source>
</evidence>
<reference evidence="8 9" key="1">
    <citation type="submission" date="2019-02" db="EMBL/GenBank/DDBJ databases">
        <title>Genome analysis provides insights into bioremediation potentialities and Haloocin production by Natrinema altunense strain 4.1R isolated from Chott Douz in Tunisian desert.</title>
        <authorList>
            <person name="Najjari A."/>
            <person name="Youssef N."/>
            <person name="Ben Dhia O."/>
            <person name="Ferjani R."/>
            <person name="El Hidri D."/>
            <person name="Ouzari H.I."/>
            <person name="Cherif A."/>
        </authorList>
    </citation>
    <scope>NUCLEOTIDE SEQUENCE [LARGE SCALE GENOMIC DNA]</scope>
    <source>
        <strain evidence="8 9">4.1R</strain>
    </source>
</reference>
<feature type="active site" description="Charge relay system" evidence="5">
    <location>
        <position position="164"/>
    </location>
</feature>
<evidence type="ECO:0000259" key="7">
    <source>
        <dbReference type="Pfam" id="PF00082"/>
    </source>
</evidence>
<keyword evidence="4 5" id="KW-0720">Serine protease</keyword>
<dbReference type="PANTHER" id="PTHR43806">
    <property type="entry name" value="PEPTIDASE S8"/>
    <property type="match status" value="1"/>
</dbReference>
<dbReference type="InterPro" id="IPR023828">
    <property type="entry name" value="Peptidase_S8_Ser-AS"/>
</dbReference>
<comment type="caution">
    <text evidence="8">The sequence shown here is derived from an EMBL/GenBank/DDBJ whole genome shotgun (WGS) entry which is preliminary data.</text>
</comment>
<dbReference type="AlphaFoldDB" id="A0A482Y0W8"/>
<dbReference type="Pfam" id="PF00082">
    <property type="entry name" value="Peptidase_S8"/>
    <property type="match status" value="1"/>
</dbReference>
<dbReference type="GO" id="GO:0004252">
    <property type="term" value="F:serine-type endopeptidase activity"/>
    <property type="evidence" value="ECO:0007669"/>
    <property type="project" value="UniProtKB-UniRule"/>
</dbReference>
<accession>A0A482Y0W8</accession>
<feature type="compositionally biased region" description="Acidic residues" evidence="6">
    <location>
        <begin position="417"/>
        <end position="429"/>
    </location>
</feature>
<evidence type="ECO:0000313" key="9">
    <source>
        <dbReference type="Proteomes" id="UP000292704"/>
    </source>
</evidence>
<feature type="active site" description="Charge relay system" evidence="5">
    <location>
        <position position="201"/>
    </location>
</feature>
<comment type="similarity">
    <text evidence="1 5">Belongs to the peptidase S8 family.</text>
</comment>
<evidence type="ECO:0000256" key="5">
    <source>
        <dbReference type="PROSITE-ProRule" id="PRU01240"/>
    </source>
</evidence>